<dbReference type="InterPro" id="IPR038933">
    <property type="entry name" value="Ovate"/>
</dbReference>
<dbReference type="PANTHER" id="PTHR33057:SF21">
    <property type="entry name" value="TRANSCRIPTION REPRESSOR"/>
    <property type="match status" value="1"/>
</dbReference>
<keyword evidence="5 6" id="KW-0539">Nucleus</keyword>
<evidence type="ECO:0000256" key="7">
    <source>
        <dbReference type="SAM" id="MobiDB-lite"/>
    </source>
</evidence>
<reference evidence="9 10" key="1">
    <citation type="submission" date="2023-10" db="EMBL/GenBank/DDBJ databases">
        <title>Chromosome-scale genome assembly provides insights into flower coloration mechanisms of Canna indica.</title>
        <authorList>
            <person name="Li C."/>
        </authorList>
    </citation>
    <scope>NUCLEOTIDE SEQUENCE [LARGE SCALE GENOMIC DNA]</scope>
    <source>
        <tissue evidence="9">Flower</tissue>
    </source>
</reference>
<keyword evidence="3 6" id="KW-0805">Transcription regulation</keyword>
<proteinExistence type="predicted"/>
<dbReference type="Pfam" id="PF04844">
    <property type="entry name" value="Ovate"/>
    <property type="match status" value="1"/>
</dbReference>
<feature type="compositionally biased region" description="Low complexity" evidence="7">
    <location>
        <begin position="65"/>
        <end position="75"/>
    </location>
</feature>
<protein>
    <recommendedName>
        <fullName evidence="6">Transcription repressor</fullName>
    </recommendedName>
    <alternativeName>
        <fullName evidence="6">Ovate family protein</fullName>
    </alternativeName>
</protein>
<evidence type="ECO:0000256" key="2">
    <source>
        <dbReference type="ARBA" id="ARBA00022491"/>
    </source>
</evidence>
<gene>
    <name evidence="9" type="ORF">Cni_G00271</name>
</gene>
<evidence type="ECO:0000256" key="5">
    <source>
        <dbReference type="ARBA" id="ARBA00023242"/>
    </source>
</evidence>
<dbReference type="PANTHER" id="PTHR33057">
    <property type="entry name" value="TRANSCRIPTION REPRESSOR OFP7-RELATED"/>
    <property type="match status" value="1"/>
</dbReference>
<accession>A0AAQ3JM62</accession>
<dbReference type="PROSITE" id="PS51754">
    <property type="entry name" value="OVATE"/>
    <property type="match status" value="1"/>
</dbReference>
<evidence type="ECO:0000313" key="9">
    <source>
        <dbReference type="EMBL" id="WOK91580.1"/>
    </source>
</evidence>
<evidence type="ECO:0000256" key="4">
    <source>
        <dbReference type="ARBA" id="ARBA00023163"/>
    </source>
</evidence>
<dbReference type="AlphaFoldDB" id="A0AAQ3JM62"/>
<dbReference type="GO" id="GO:0005634">
    <property type="term" value="C:nucleus"/>
    <property type="evidence" value="ECO:0007669"/>
    <property type="project" value="UniProtKB-SubCell"/>
</dbReference>
<evidence type="ECO:0000256" key="6">
    <source>
        <dbReference type="RuleBase" id="RU367028"/>
    </source>
</evidence>
<organism evidence="9 10">
    <name type="scientific">Canna indica</name>
    <name type="common">Indian-shot</name>
    <dbReference type="NCBI Taxonomy" id="4628"/>
    <lineage>
        <taxon>Eukaryota</taxon>
        <taxon>Viridiplantae</taxon>
        <taxon>Streptophyta</taxon>
        <taxon>Embryophyta</taxon>
        <taxon>Tracheophyta</taxon>
        <taxon>Spermatophyta</taxon>
        <taxon>Magnoliopsida</taxon>
        <taxon>Liliopsida</taxon>
        <taxon>Zingiberales</taxon>
        <taxon>Cannaceae</taxon>
        <taxon>Canna</taxon>
    </lineage>
</organism>
<evidence type="ECO:0000256" key="1">
    <source>
        <dbReference type="ARBA" id="ARBA00004123"/>
    </source>
</evidence>
<dbReference type="EMBL" id="CP136890">
    <property type="protein sequence ID" value="WOK91580.1"/>
    <property type="molecule type" value="Genomic_DNA"/>
</dbReference>
<evidence type="ECO:0000259" key="8">
    <source>
        <dbReference type="PROSITE" id="PS51754"/>
    </source>
</evidence>
<feature type="domain" description="OVATE" evidence="8">
    <location>
        <begin position="130"/>
        <end position="192"/>
    </location>
</feature>
<comment type="subcellular location">
    <subcellularLocation>
        <location evidence="1 6">Nucleus</location>
    </subcellularLocation>
</comment>
<evidence type="ECO:0000313" key="10">
    <source>
        <dbReference type="Proteomes" id="UP001327560"/>
    </source>
</evidence>
<keyword evidence="4 6" id="KW-0804">Transcription</keyword>
<keyword evidence="2 6" id="KW-0678">Repressor</keyword>
<dbReference type="Proteomes" id="UP001327560">
    <property type="component" value="Chromosome 1"/>
</dbReference>
<comment type="function">
    <text evidence="6">Transcriptional repressor that regulates multiple aspects of plant growth and development.</text>
</comment>
<dbReference type="InterPro" id="IPR006458">
    <property type="entry name" value="Ovate_C"/>
</dbReference>
<keyword evidence="10" id="KW-1185">Reference proteome</keyword>
<dbReference type="NCBIfam" id="TIGR01568">
    <property type="entry name" value="A_thal_3678"/>
    <property type="match status" value="1"/>
</dbReference>
<sequence length="206" mass="21615">MFGESLYQCFSGVRRPSHCAPLPVSASSSSSSPDASPFVFKHFNSLYDPVSDSETLTLTLSSAAPVSSSFSSSGDTPEEDDDYGGSCPSEHDLSTAIASHRLLPASPGRSNSIVESAAVAIVGVGTGVAVPTYSPDPYRDFRRSMEEMVAALGVDAGNHRAHLQELLLCYLALNRKHAHKYIVSAFADLLLALASTSAGEGGRSTT</sequence>
<name>A0AAQ3JM62_9LILI</name>
<feature type="region of interest" description="Disordered" evidence="7">
    <location>
        <begin position="65"/>
        <end position="89"/>
    </location>
</feature>
<dbReference type="GO" id="GO:0045892">
    <property type="term" value="P:negative regulation of DNA-templated transcription"/>
    <property type="evidence" value="ECO:0007669"/>
    <property type="project" value="UniProtKB-UniRule"/>
</dbReference>
<evidence type="ECO:0000256" key="3">
    <source>
        <dbReference type="ARBA" id="ARBA00023015"/>
    </source>
</evidence>